<keyword evidence="8" id="KW-1185">Reference proteome</keyword>
<feature type="binding site" evidence="6">
    <location>
        <position position="74"/>
    </location>
    <ligand>
        <name>S-adenosyl-L-methionine</name>
        <dbReference type="ChEBI" id="CHEBI:59789"/>
    </ligand>
</feature>
<evidence type="ECO:0000256" key="3">
    <source>
        <dbReference type="ARBA" id="ARBA00022603"/>
    </source>
</evidence>
<name>A0A8J3DNL7_9HYPH</name>
<dbReference type="Proteomes" id="UP000641137">
    <property type="component" value="Unassembled WGS sequence"/>
</dbReference>
<feature type="binding site" evidence="6">
    <location>
        <position position="79"/>
    </location>
    <ligand>
        <name>S-adenosyl-L-methionine</name>
        <dbReference type="ChEBI" id="CHEBI:59789"/>
    </ligand>
</feature>
<dbReference type="HAMAP" id="MF_00074">
    <property type="entry name" value="16SrRNA_methyltr_G"/>
    <property type="match status" value="1"/>
</dbReference>
<dbReference type="InterPro" id="IPR029063">
    <property type="entry name" value="SAM-dependent_MTases_sf"/>
</dbReference>
<comment type="caution">
    <text evidence="7">The sequence shown here is derived from an EMBL/GenBank/DDBJ whole genome shotgun (WGS) entry which is preliminary data.</text>
</comment>
<feature type="binding site" evidence="6">
    <location>
        <position position="143"/>
    </location>
    <ligand>
        <name>S-adenosyl-L-methionine</name>
        <dbReference type="ChEBI" id="CHEBI:59789"/>
    </ligand>
</feature>
<reference evidence="7" key="2">
    <citation type="submission" date="2020-09" db="EMBL/GenBank/DDBJ databases">
        <authorList>
            <person name="Sun Q."/>
            <person name="Kim S."/>
        </authorList>
    </citation>
    <scope>NUCLEOTIDE SEQUENCE</scope>
    <source>
        <strain evidence="7">KCTC 42097</strain>
    </source>
</reference>
<dbReference type="PIRSF" id="PIRSF003078">
    <property type="entry name" value="GidB"/>
    <property type="match status" value="1"/>
</dbReference>
<keyword evidence="1 6" id="KW-0963">Cytoplasm</keyword>
<evidence type="ECO:0000256" key="1">
    <source>
        <dbReference type="ARBA" id="ARBA00022490"/>
    </source>
</evidence>
<comment type="catalytic activity">
    <reaction evidence="6">
        <text>guanosine(527) in 16S rRNA + S-adenosyl-L-methionine = N(7)-methylguanosine(527) in 16S rRNA + S-adenosyl-L-homocysteine</text>
        <dbReference type="Rhea" id="RHEA:42732"/>
        <dbReference type="Rhea" id="RHEA-COMP:10209"/>
        <dbReference type="Rhea" id="RHEA-COMP:10210"/>
        <dbReference type="ChEBI" id="CHEBI:57856"/>
        <dbReference type="ChEBI" id="CHEBI:59789"/>
        <dbReference type="ChEBI" id="CHEBI:74269"/>
        <dbReference type="ChEBI" id="CHEBI:74480"/>
        <dbReference type="EC" id="2.1.1.170"/>
    </reaction>
</comment>
<feature type="binding site" evidence="6">
    <location>
        <begin position="127"/>
        <end position="128"/>
    </location>
    <ligand>
        <name>S-adenosyl-L-methionine</name>
        <dbReference type="ChEBI" id="CHEBI:59789"/>
    </ligand>
</feature>
<dbReference type="RefSeq" id="WP_189490328.1">
    <property type="nucleotide sequence ID" value="NZ_BMZO01000007.1"/>
</dbReference>
<comment type="similarity">
    <text evidence="6">Belongs to the methyltransferase superfamily. RNA methyltransferase RsmG family.</text>
</comment>
<reference evidence="7" key="1">
    <citation type="journal article" date="2014" name="Int. J. Syst. Evol. Microbiol.">
        <title>Complete genome sequence of Corynebacterium casei LMG S-19264T (=DSM 44701T), isolated from a smear-ripened cheese.</title>
        <authorList>
            <consortium name="US DOE Joint Genome Institute (JGI-PGF)"/>
            <person name="Walter F."/>
            <person name="Albersmeier A."/>
            <person name="Kalinowski J."/>
            <person name="Ruckert C."/>
        </authorList>
    </citation>
    <scope>NUCLEOTIDE SEQUENCE</scope>
    <source>
        <strain evidence="7">KCTC 42097</strain>
    </source>
</reference>
<comment type="function">
    <text evidence="6">Specifically methylates the N7 position of guanine in position 527 of 16S rRNA.</text>
</comment>
<sequence length="219" mass="24261">MSDQKLKTLEEAAGPVSRETFARLVKFEELFKHWNRSINLVAPSTVNALWDRHIVDSAQLYPHISGAMKVVDLGTGGGFPGLILSILSAQNSDREFYFIESNRKKASFLTLSASALGVNAVVFPHRIEDTYEKIPRVDMVTARALAPLDVLLELSSPWLKAGASALFLKGREYRSEIEKSRQNWRFDLIQHQSVTNEESVALLLSNVRNCEGAGGSNGS</sequence>
<keyword evidence="4 6" id="KW-0808">Transferase</keyword>
<organism evidence="7 8">
    <name type="scientific">Limoniibacter endophyticus</name>
    <dbReference type="NCBI Taxonomy" id="1565040"/>
    <lineage>
        <taxon>Bacteria</taxon>
        <taxon>Pseudomonadati</taxon>
        <taxon>Pseudomonadota</taxon>
        <taxon>Alphaproteobacteria</taxon>
        <taxon>Hyphomicrobiales</taxon>
        <taxon>Bartonellaceae</taxon>
        <taxon>Limoniibacter</taxon>
    </lineage>
</organism>
<keyword evidence="3 6" id="KW-0489">Methyltransferase</keyword>
<dbReference type="InterPro" id="IPR003682">
    <property type="entry name" value="rRNA_ssu_MeTfrase_G"/>
</dbReference>
<dbReference type="GO" id="GO:0005829">
    <property type="term" value="C:cytosol"/>
    <property type="evidence" value="ECO:0007669"/>
    <property type="project" value="TreeGrafter"/>
</dbReference>
<protein>
    <recommendedName>
        <fullName evidence="6">Ribosomal RNA small subunit methyltransferase G</fullName>
        <ecNumber evidence="6">2.1.1.170</ecNumber>
    </recommendedName>
    <alternativeName>
        <fullName evidence="6">16S rRNA 7-methylguanosine methyltransferase</fullName>
        <shortName evidence="6">16S rRNA m7G methyltransferase</shortName>
    </alternativeName>
</protein>
<gene>
    <name evidence="6 7" type="primary">rsmG</name>
    <name evidence="7" type="ORF">GCM10010136_23510</name>
</gene>
<proteinExistence type="inferred from homology"/>
<dbReference type="AlphaFoldDB" id="A0A8J3DNL7"/>
<evidence type="ECO:0000256" key="4">
    <source>
        <dbReference type="ARBA" id="ARBA00022679"/>
    </source>
</evidence>
<keyword evidence="5 6" id="KW-0949">S-adenosyl-L-methionine</keyword>
<evidence type="ECO:0000256" key="6">
    <source>
        <dbReference type="HAMAP-Rule" id="MF_00074"/>
    </source>
</evidence>
<dbReference type="PANTHER" id="PTHR31760">
    <property type="entry name" value="S-ADENOSYL-L-METHIONINE-DEPENDENT METHYLTRANSFERASES SUPERFAMILY PROTEIN"/>
    <property type="match status" value="1"/>
</dbReference>
<evidence type="ECO:0000256" key="2">
    <source>
        <dbReference type="ARBA" id="ARBA00022552"/>
    </source>
</evidence>
<comment type="caution">
    <text evidence="6">Lacks conserved residue(s) required for the propagation of feature annotation.</text>
</comment>
<dbReference type="EMBL" id="BMZO01000007">
    <property type="protein sequence ID" value="GHC74367.1"/>
    <property type="molecule type" value="Genomic_DNA"/>
</dbReference>
<evidence type="ECO:0000313" key="8">
    <source>
        <dbReference type="Proteomes" id="UP000641137"/>
    </source>
</evidence>
<evidence type="ECO:0000256" key="5">
    <source>
        <dbReference type="ARBA" id="ARBA00022691"/>
    </source>
</evidence>
<keyword evidence="2 6" id="KW-0698">rRNA processing</keyword>
<dbReference type="GO" id="GO:0070043">
    <property type="term" value="F:rRNA (guanine-N7-)-methyltransferase activity"/>
    <property type="evidence" value="ECO:0007669"/>
    <property type="project" value="UniProtKB-UniRule"/>
</dbReference>
<dbReference type="Gene3D" id="3.40.50.150">
    <property type="entry name" value="Vaccinia Virus protein VP39"/>
    <property type="match status" value="1"/>
</dbReference>
<dbReference type="SUPFAM" id="SSF53335">
    <property type="entry name" value="S-adenosyl-L-methionine-dependent methyltransferases"/>
    <property type="match status" value="1"/>
</dbReference>
<dbReference type="Pfam" id="PF02527">
    <property type="entry name" value="GidB"/>
    <property type="match status" value="1"/>
</dbReference>
<dbReference type="NCBIfam" id="TIGR00138">
    <property type="entry name" value="rsmG_gidB"/>
    <property type="match status" value="1"/>
</dbReference>
<dbReference type="EC" id="2.1.1.170" evidence="6"/>
<evidence type="ECO:0000313" key="7">
    <source>
        <dbReference type="EMBL" id="GHC74367.1"/>
    </source>
</evidence>
<comment type="subcellular location">
    <subcellularLocation>
        <location evidence="6">Cytoplasm</location>
    </subcellularLocation>
</comment>
<dbReference type="PANTHER" id="PTHR31760:SF0">
    <property type="entry name" value="S-ADENOSYL-L-METHIONINE-DEPENDENT METHYLTRANSFERASES SUPERFAMILY PROTEIN"/>
    <property type="match status" value="1"/>
</dbReference>
<accession>A0A8J3DNL7</accession>